<dbReference type="Pfam" id="PF00534">
    <property type="entry name" value="Glycos_transf_1"/>
    <property type="match status" value="1"/>
</dbReference>
<feature type="domain" description="Glycosyl transferase family 1" evidence="1">
    <location>
        <begin position="195"/>
        <end position="362"/>
    </location>
</feature>
<accession>A0A3B0TEX0</accession>
<dbReference type="Gene3D" id="3.40.50.2000">
    <property type="entry name" value="Glycogen Phosphorylase B"/>
    <property type="match status" value="2"/>
</dbReference>
<dbReference type="CDD" id="cd03819">
    <property type="entry name" value="GT4_WavL-like"/>
    <property type="match status" value="1"/>
</dbReference>
<dbReference type="InterPro" id="IPR050194">
    <property type="entry name" value="Glycosyltransferase_grp1"/>
</dbReference>
<dbReference type="PANTHER" id="PTHR45947">
    <property type="entry name" value="SULFOQUINOVOSYL TRANSFERASE SQD2"/>
    <property type="match status" value="1"/>
</dbReference>
<dbReference type="InterPro" id="IPR001296">
    <property type="entry name" value="Glyco_trans_1"/>
</dbReference>
<dbReference type="PANTHER" id="PTHR45947:SF3">
    <property type="entry name" value="SULFOQUINOVOSYL TRANSFERASE SQD2"/>
    <property type="match status" value="1"/>
</dbReference>
<name>A0A3B0TEX0_9ZZZZ</name>
<keyword evidence="3" id="KW-0808">Transferase</keyword>
<reference evidence="3" key="1">
    <citation type="submission" date="2018-06" db="EMBL/GenBank/DDBJ databases">
        <authorList>
            <person name="Zhirakovskaya E."/>
        </authorList>
    </citation>
    <scope>NUCLEOTIDE SEQUENCE</scope>
</reference>
<evidence type="ECO:0000259" key="1">
    <source>
        <dbReference type="Pfam" id="PF00534"/>
    </source>
</evidence>
<dbReference type="AlphaFoldDB" id="A0A3B0TEX0"/>
<feature type="domain" description="Glycosyltransferase subfamily 4-like N-terminal" evidence="2">
    <location>
        <begin position="26"/>
        <end position="180"/>
    </location>
</feature>
<evidence type="ECO:0000259" key="2">
    <source>
        <dbReference type="Pfam" id="PF13439"/>
    </source>
</evidence>
<sequence length="406" mass="43498">MSGFGPTGRLHAPMTVMQVIPHLDTGGAEQTCIEIAEALVAGGHRALVAGREGRLNEALAAVGGEFLPFNGTAKSPLAMSRNARTLTRFIRQKGVHIVHARSRAPGWSARSAARRRGVVFVTTYHGIYSENSWVKKAYNRVMASGDMVIANSGFTADLIRQRYRTPEKRLCVINRCFDPEIFDPGRFSVADIAATRHAWGLRPGQKAIVLAGRLTSWKGQAVLLRAAALLKGEAAVPPFAVVLVGDDQGRDGYRNELFGLVAELGLDGSVHMVGHSSKMAQVFAAADLVVSASTRPEAFGRVAVEAQAMARPVIVSDLGPVHETVRAVPDVADTEKSGWIVPPDDPEALANALAEALALPAEALSAIGVRGRIHVNKSYTKATMTAATLSVYEELMFQRQLSTTFS</sequence>
<gene>
    <name evidence="3" type="ORF">MNBD_ALPHA09-1291</name>
</gene>
<dbReference type="Pfam" id="PF13439">
    <property type="entry name" value="Glyco_transf_4"/>
    <property type="match status" value="1"/>
</dbReference>
<dbReference type="SUPFAM" id="SSF53756">
    <property type="entry name" value="UDP-Glycosyltransferase/glycogen phosphorylase"/>
    <property type="match status" value="1"/>
</dbReference>
<evidence type="ECO:0000313" key="3">
    <source>
        <dbReference type="EMBL" id="VAW15440.1"/>
    </source>
</evidence>
<dbReference type="InterPro" id="IPR028098">
    <property type="entry name" value="Glyco_trans_4-like_N"/>
</dbReference>
<dbReference type="EMBL" id="UOEM01000085">
    <property type="protein sequence ID" value="VAW15440.1"/>
    <property type="molecule type" value="Genomic_DNA"/>
</dbReference>
<dbReference type="GO" id="GO:0016758">
    <property type="term" value="F:hexosyltransferase activity"/>
    <property type="evidence" value="ECO:0007669"/>
    <property type="project" value="TreeGrafter"/>
</dbReference>
<organism evidence="3">
    <name type="scientific">hydrothermal vent metagenome</name>
    <dbReference type="NCBI Taxonomy" id="652676"/>
    <lineage>
        <taxon>unclassified sequences</taxon>
        <taxon>metagenomes</taxon>
        <taxon>ecological metagenomes</taxon>
    </lineage>
</organism>
<proteinExistence type="predicted"/>
<protein>
    <submittedName>
        <fullName evidence="3">Glycosyltransferase</fullName>
    </submittedName>
</protein>